<evidence type="ECO:0000256" key="6">
    <source>
        <dbReference type="ARBA" id="ARBA00023065"/>
    </source>
</evidence>
<dbReference type="PANTHER" id="PTHR10263">
    <property type="entry name" value="V-TYPE PROTON ATPASE PROTEOLIPID SUBUNIT"/>
    <property type="match status" value="1"/>
</dbReference>
<sequence>MPGPLYSQIGIALAIVPAIFGAAWGIALSGVSMVGGANRKPDLTSKNMLSILFCEATAIIALIMSITLRYTTKDADAFSTNEDFLISSFQALFAGLAVGFSSMFSGISVGLMGGGIALATISNVKIFSALFICEVFAMSRLVNLKSIHSIDYACGTQNYIKIFDRKQYGCLVLTTLLLEDDSLILRMSTDKTNLVKQYSERIFDVSDLLQSEQDEVVSVCPTDDLGYLFIVSSDGLIECISLCHIFQQLFAKAISVSPSHFPYANFSHIHLLLAGLSSNPVDDVFGSNCKRYENLGERSLWTIWEQPTGKRKKEKKHAIQRSKITSFTLWLPFPAPKTYATSSSDGSSPIPFISSFSPSDSLLFSPFTPPHVSMTLSPMELVCIYGLEDGTIMMSHPRPSGELELSESSLKGNKSSLRVLLKRITGRRTGKGKRRDHESMSASASVDPLIQEPPYSPSIVKIPLTSSVLSLFLQQDWDSGCVFVLAKLKTKIFKIPLQFFAICKVDSQLDEALKSLYRDSLDFSFSTGVVTGIESVISAVTKSSTSSSSSSSEVPSPDSLAISSSSSSSSSSCSLVQCVICGYTTLTSPLPPHPSSSSSSKPFSASQYPSFSRPINISSCLFPNGSCIVLSEEERKPEDKEKEEGKNGKISSVKILSSSLSTIMSINIPVRNKDHEPSIIPYHTLAITVSQGSPKIDSSKTSSFCVVDIWSLRDLTMSSEACPEERKPEDKEKEEGKNGKISSVKILSSSLSTIMSINIPVRNKDHEPSIIPYHTLAITVSQGSPKIDSSKTSSFCVVDIWSLRDLTMSSEACPVESHTLFLDHQDQEPSKLQKESPISSPTSSSPSLTSLTPHLLTCFTHPYNRDGCIVAINRHIARTRYSNIGISVNNSNSGWVFVNEREINCEPGKEGCLWHVVNHNIKKLQQIELRMMGKTVEKWSTPSMMINGSTGSIPPLLSSSSSSSSSSSKHHHRHRSSLSQHMSATASLSHLRSPTALSSSSSSSLNTSEYEIPRTLSSHGSSALSGGGKKGVRQSQGVDIIERRLGMTRISEGRCEFPELFIAFGSHVYLCEFCASNKRNPDIFPSSSSSSSSSSSFNISLTPSFSSLSCLSILNLDTLSSSSSESVLPEEEEEEKPSETKLPLKIAQHEKLVVLTSGSVTSIYQAVCEQFMERLFHSKRDILLNRGSIPFFLRSLNSLFLLINLSSPSQENKIQRDKVHACVRLGLIEQGIIEGEKRIRWKQYYIKKAKKEEEKKEEGKKEKEKEEEENQFCHISNIIPFSEYIYSSLKEKVKAERKMNFDSSYFLPSDGLNTDSTLPTKPSIEEENGDSLMVFGEDSSEFSEESDHDNLIHKLLILYIIHAATFRNTETGRKSSGRSEDHIYSSSSSSSSSFLSLSDPPTLSSLPVPSRTLILYLQWYLEKMDGKGVKRMEKLCIQDSNIDGIDFEVKMKQSERRKEDFMKHRNELRRRIIQLLLLCLLFDEACVFVNITLNQDVLAHCLLQLHQDTQHSFSGIGAIPKENNTSSSYSTPPMPPLFSINRHVYFYLPQLIHNIGVGFFLSPGTFPLLFTHPRTISYLFSHPAISLCICGEILKRVMEKESENEFLIRFAFRYFYENYDFMTHVYTCRSYKRYLSDPLTESLMKTGGKQLLRQSPVATDSISDDTFPLLFTHPRTISYLFSHPAISLCICGEILKRVMEKESENEFLIRFAFRYFYENYDFMTHVYTCRSYKRYLSDPLTESLMKTGGKQLLRQSPVATDSISDDTLSSLPAPYSNEYYLAMSSHFYHHFEWCGVVAGNITSIKHITQCLCGLWLLNIKKSRDSISKRKREEEKGTTIDDIKIITQETTKASSSSSSFGKTMIDLQQKEFEAMKIQMQKEEEEIMGKKQVLKHYGDLGEKSESSAAKIDILKTDALTKLFLDFVRKKTLEIESSSEGYLNIIDIVMPFAHKFDLWDIQCDLFLEVRKYEECSFVAMTQFQKYLISLSSQQCSELVPCDEFAINIKLIKSIVHYCVESFLSSLFICESILVGIREKSEDDFKDKSNFLDTHLLRSFFIVSLCANTLHCEKEKNKRNEPVCDLFSSIFKESIKFNEDKIIHSISRILFLTKPLIQINQGEWWWCFECLGIEKEELSADATAGLIPSSLLINSLDYITGKLQ</sequence>
<feature type="transmembrane region" description="Helical" evidence="9">
    <location>
        <begin position="49"/>
        <end position="71"/>
    </location>
</feature>
<comment type="subcellular location">
    <subcellularLocation>
        <location evidence="1">Membrane</location>
        <topology evidence="1">Multi-pass membrane protein</topology>
    </subcellularLocation>
</comment>
<dbReference type="Gene3D" id="1.20.120.610">
    <property type="entry name" value="lithium bound rotor ring of v- atpase"/>
    <property type="match status" value="1"/>
</dbReference>
<evidence type="ECO:0000256" key="4">
    <source>
        <dbReference type="ARBA" id="ARBA00022692"/>
    </source>
</evidence>
<feature type="compositionally biased region" description="Low complexity" evidence="8">
    <location>
        <begin position="836"/>
        <end position="849"/>
    </location>
</feature>
<dbReference type="SUPFAM" id="SSF81333">
    <property type="entry name" value="F1F0 ATP synthase subunit C"/>
    <property type="match status" value="1"/>
</dbReference>
<evidence type="ECO:0000256" key="8">
    <source>
        <dbReference type="SAM" id="MobiDB-lite"/>
    </source>
</evidence>
<dbReference type="InterPro" id="IPR035921">
    <property type="entry name" value="F/V-ATP_Csub_sf"/>
</dbReference>
<feature type="region of interest" description="Disordered" evidence="8">
    <location>
        <begin position="1370"/>
        <end position="1395"/>
    </location>
</feature>
<feature type="compositionally biased region" description="Low complexity" evidence="8">
    <location>
        <begin position="1385"/>
        <end position="1395"/>
    </location>
</feature>
<feature type="compositionally biased region" description="Low complexity" evidence="8">
    <location>
        <begin position="956"/>
        <end position="967"/>
    </location>
</feature>
<reference evidence="11" key="1">
    <citation type="submission" date="2022-03" db="EMBL/GenBank/DDBJ databases">
        <title>Draft genome sequence of Aduncisulcus paluster, a free-living microaerophilic Fornicata.</title>
        <authorList>
            <person name="Yuyama I."/>
            <person name="Kume K."/>
            <person name="Tamura T."/>
            <person name="Inagaki Y."/>
            <person name="Hashimoto T."/>
        </authorList>
    </citation>
    <scope>NUCLEOTIDE SEQUENCE</scope>
    <source>
        <strain evidence="11">NY0171</strain>
    </source>
</reference>
<feature type="transmembrane region" description="Helical" evidence="9">
    <location>
        <begin position="91"/>
        <end position="112"/>
    </location>
</feature>
<proteinExistence type="inferred from homology"/>
<feature type="region of interest" description="Disordered" evidence="8">
    <location>
        <begin position="950"/>
        <end position="1035"/>
    </location>
</feature>
<evidence type="ECO:0000256" key="5">
    <source>
        <dbReference type="ARBA" id="ARBA00022989"/>
    </source>
</evidence>
<dbReference type="EMBL" id="BQXS01010120">
    <property type="protein sequence ID" value="GKT33035.1"/>
    <property type="molecule type" value="Genomic_DNA"/>
</dbReference>
<gene>
    <name evidence="11" type="ORF">ADUPG1_007059</name>
</gene>
<dbReference type="InterPro" id="IPR002379">
    <property type="entry name" value="ATPase_proteolipid_c-like_dom"/>
</dbReference>
<feature type="compositionally biased region" description="Basic and acidic residues" evidence="8">
    <location>
        <begin position="723"/>
        <end position="738"/>
    </location>
</feature>
<accession>A0ABQ5KKL3</accession>
<keyword evidence="12" id="KW-1185">Reference proteome</keyword>
<evidence type="ECO:0000256" key="1">
    <source>
        <dbReference type="ARBA" id="ARBA00004141"/>
    </source>
</evidence>
<feature type="compositionally biased region" description="Basic and acidic residues" evidence="8">
    <location>
        <begin position="1370"/>
        <end position="1383"/>
    </location>
</feature>
<keyword evidence="6" id="KW-0406">Ion transport</keyword>
<dbReference type="Pfam" id="PF00137">
    <property type="entry name" value="ATP-synt_C"/>
    <property type="match status" value="1"/>
</dbReference>
<keyword evidence="4 9" id="KW-0812">Transmembrane</keyword>
<evidence type="ECO:0000313" key="12">
    <source>
        <dbReference type="Proteomes" id="UP001057375"/>
    </source>
</evidence>
<feature type="region of interest" description="Disordered" evidence="8">
    <location>
        <begin position="826"/>
        <end position="849"/>
    </location>
</feature>
<evidence type="ECO:0000259" key="10">
    <source>
        <dbReference type="Pfam" id="PF00137"/>
    </source>
</evidence>
<protein>
    <recommendedName>
        <fullName evidence="10">V-ATPase proteolipid subunit C-like domain-containing protein</fullName>
    </recommendedName>
</protein>
<dbReference type="Proteomes" id="UP001057375">
    <property type="component" value="Unassembled WGS sequence"/>
</dbReference>
<evidence type="ECO:0000256" key="3">
    <source>
        <dbReference type="ARBA" id="ARBA00022448"/>
    </source>
</evidence>
<keyword evidence="3" id="KW-0813">Transport</keyword>
<feature type="domain" description="V-ATPase proteolipid subunit C-like" evidence="10">
    <location>
        <begin position="9"/>
        <end position="67"/>
    </location>
</feature>
<keyword evidence="7 9" id="KW-0472">Membrane</keyword>
<feature type="transmembrane region" description="Helical" evidence="9">
    <location>
        <begin position="124"/>
        <end position="142"/>
    </location>
</feature>
<comment type="similarity">
    <text evidence="2">Belongs to the V-ATPase proteolipid subunit family.</text>
</comment>
<keyword evidence="5 9" id="KW-1133">Transmembrane helix</keyword>
<organism evidence="11 12">
    <name type="scientific">Aduncisulcus paluster</name>
    <dbReference type="NCBI Taxonomy" id="2918883"/>
    <lineage>
        <taxon>Eukaryota</taxon>
        <taxon>Metamonada</taxon>
        <taxon>Carpediemonas-like organisms</taxon>
        <taxon>Aduncisulcus</taxon>
    </lineage>
</organism>
<comment type="caution">
    <text evidence="11">The sequence shown here is derived from an EMBL/GenBank/DDBJ whole genome shotgun (WGS) entry which is preliminary data.</text>
</comment>
<feature type="compositionally biased region" description="Polar residues" evidence="8">
    <location>
        <begin position="980"/>
        <end position="997"/>
    </location>
</feature>
<feature type="region of interest" description="Disordered" evidence="8">
    <location>
        <begin position="720"/>
        <end position="739"/>
    </location>
</feature>
<evidence type="ECO:0000256" key="7">
    <source>
        <dbReference type="ARBA" id="ARBA00023136"/>
    </source>
</evidence>
<feature type="transmembrane region" description="Helical" evidence="9">
    <location>
        <begin position="6"/>
        <end position="28"/>
    </location>
</feature>
<evidence type="ECO:0000313" key="11">
    <source>
        <dbReference type="EMBL" id="GKT33035.1"/>
    </source>
</evidence>
<evidence type="ECO:0000256" key="2">
    <source>
        <dbReference type="ARBA" id="ARBA00007296"/>
    </source>
</evidence>
<name>A0ABQ5KKL3_9EUKA</name>
<evidence type="ECO:0000256" key="9">
    <source>
        <dbReference type="SAM" id="Phobius"/>
    </source>
</evidence>